<dbReference type="GO" id="GO:0030488">
    <property type="term" value="P:tRNA methylation"/>
    <property type="evidence" value="ECO:0007669"/>
    <property type="project" value="TreeGrafter"/>
</dbReference>
<dbReference type="NCBIfam" id="TIGR00231">
    <property type="entry name" value="small_GTP"/>
    <property type="match status" value="1"/>
</dbReference>
<feature type="binding site" evidence="10">
    <location>
        <position position="461"/>
    </location>
    <ligand>
        <name>(6S)-5-formyl-5,6,7,8-tetrahydrofolate</name>
        <dbReference type="ChEBI" id="CHEBI:57457"/>
    </ligand>
</feature>
<accession>A0A523RNV6</accession>
<dbReference type="Gene3D" id="1.20.120.430">
    <property type="entry name" value="tRNA modification GTPase MnmE domain 2"/>
    <property type="match status" value="1"/>
</dbReference>
<evidence type="ECO:0000259" key="13">
    <source>
        <dbReference type="PROSITE" id="PS51709"/>
    </source>
</evidence>
<dbReference type="Pfam" id="PF12631">
    <property type="entry name" value="MnmE_helical"/>
    <property type="match status" value="1"/>
</dbReference>
<comment type="caution">
    <text evidence="14">The sequence shown here is derived from an EMBL/GenBank/DDBJ whole genome shotgun (WGS) entry which is preliminary data.</text>
</comment>
<dbReference type="GO" id="GO:0005829">
    <property type="term" value="C:cytosol"/>
    <property type="evidence" value="ECO:0007669"/>
    <property type="project" value="TreeGrafter"/>
</dbReference>
<dbReference type="AlphaFoldDB" id="A0A523RNV6"/>
<dbReference type="PANTHER" id="PTHR42714:SF2">
    <property type="entry name" value="TRNA MODIFICATION GTPASE GTPBP3, MITOCHONDRIAL"/>
    <property type="match status" value="1"/>
</dbReference>
<comment type="similarity">
    <text evidence="1 10 11">Belongs to the TRAFAC class TrmE-Era-EngA-EngB-Septin-like GTPase superfamily. TrmE GTPase family.</text>
</comment>
<dbReference type="PRINTS" id="PR00449">
    <property type="entry name" value="RASTRNSFRMNG"/>
</dbReference>
<protein>
    <recommendedName>
        <fullName evidence="10">tRNA modification GTPase MnmE</fullName>
        <ecNumber evidence="10">3.6.-.-</ecNumber>
    </recommendedName>
</protein>
<dbReference type="SUPFAM" id="SSF52540">
    <property type="entry name" value="P-loop containing nucleoside triphosphate hydrolases"/>
    <property type="match status" value="1"/>
</dbReference>
<feature type="binding site" evidence="10">
    <location>
        <position position="237"/>
    </location>
    <ligand>
        <name>Mg(2+)</name>
        <dbReference type="ChEBI" id="CHEBI:18420"/>
    </ligand>
</feature>
<evidence type="ECO:0000313" key="14">
    <source>
        <dbReference type="EMBL" id="TET07351.1"/>
    </source>
</evidence>
<dbReference type="GO" id="GO:0002098">
    <property type="term" value="P:tRNA wobble uridine modification"/>
    <property type="evidence" value="ECO:0007669"/>
    <property type="project" value="TreeGrafter"/>
</dbReference>
<dbReference type="Pfam" id="PF10396">
    <property type="entry name" value="TrmE_N"/>
    <property type="match status" value="1"/>
</dbReference>
<comment type="cofactor">
    <cofactor evidence="10">
        <name>K(+)</name>
        <dbReference type="ChEBI" id="CHEBI:29103"/>
    </cofactor>
    <text evidence="10">Binds 1 potassium ion per subunit.</text>
</comment>
<dbReference type="GO" id="GO:0003924">
    <property type="term" value="F:GTPase activity"/>
    <property type="evidence" value="ECO:0007669"/>
    <property type="project" value="UniProtKB-UniRule"/>
</dbReference>
<dbReference type="InterPro" id="IPR027417">
    <property type="entry name" value="P-loop_NTPase"/>
</dbReference>
<reference evidence="14 15" key="1">
    <citation type="submission" date="2019-03" db="EMBL/GenBank/DDBJ databases">
        <title>Metabolic potential of uncultured bacteria and archaea associated with petroleum seepage in deep-sea sediments.</title>
        <authorList>
            <person name="Dong X."/>
            <person name="Hubert C."/>
        </authorList>
    </citation>
    <scope>NUCLEOTIDE SEQUENCE [LARGE SCALE GENOMIC DNA]</scope>
    <source>
        <strain evidence="14">E44_bin7</strain>
    </source>
</reference>
<keyword evidence="7 10" id="KW-0460">Magnesium</keyword>
<evidence type="ECO:0000256" key="7">
    <source>
        <dbReference type="ARBA" id="ARBA00022842"/>
    </source>
</evidence>
<keyword evidence="6 10" id="KW-0378">Hydrolase</keyword>
<dbReference type="InterPro" id="IPR025867">
    <property type="entry name" value="MnmE_helical"/>
</dbReference>
<evidence type="ECO:0000256" key="3">
    <source>
        <dbReference type="ARBA" id="ARBA00022694"/>
    </source>
</evidence>
<evidence type="ECO:0000256" key="6">
    <source>
        <dbReference type="ARBA" id="ARBA00022801"/>
    </source>
</evidence>
<dbReference type="NCBIfam" id="NF003661">
    <property type="entry name" value="PRK05291.1-3"/>
    <property type="match status" value="1"/>
</dbReference>
<keyword evidence="9 10" id="KW-0342">GTP-binding</keyword>
<feature type="binding site" evidence="10">
    <location>
        <begin position="277"/>
        <end position="280"/>
    </location>
    <ligand>
        <name>GTP</name>
        <dbReference type="ChEBI" id="CHEBI:37565"/>
    </ligand>
</feature>
<keyword evidence="2 10" id="KW-0963">Cytoplasm</keyword>
<evidence type="ECO:0000313" key="15">
    <source>
        <dbReference type="Proteomes" id="UP000316360"/>
    </source>
</evidence>
<dbReference type="Gene3D" id="3.30.1360.120">
    <property type="entry name" value="Probable tRNA modification gtpase trme, domain 1"/>
    <property type="match status" value="1"/>
</dbReference>
<evidence type="ECO:0000256" key="9">
    <source>
        <dbReference type="ARBA" id="ARBA00023134"/>
    </source>
</evidence>
<dbReference type="EC" id="3.6.-.-" evidence="10"/>
<dbReference type="GO" id="GO:0046872">
    <property type="term" value="F:metal ion binding"/>
    <property type="evidence" value="ECO:0007669"/>
    <property type="project" value="UniProtKB-KW"/>
</dbReference>
<evidence type="ECO:0000256" key="4">
    <source>
        <dbReference type="ARBA" id="ARBA00022723"/>
    </source>
</evidence>
<sequence>MILEDTIAAIATPVGESGIGIVRMSGKKSFPIAKKIFQPPKGRKINWTSSFKTHYGWIFDPQTKKIVDEVLLTLMPAPKSYTREDIAEINCHGGPLPLRKTLQLTLRLGARLAQPGEFTKRAFLNGRIDLAQAESVLDIVQAKTEKSLEMALSQLGGKLSKKIDLLKRKMVNFLSYLEAEIDFPDENIESLSRKNKENHLKEFLTKIDSLLEVGKMGKTYKEGLKAAIVGKPNVGKSSLLNTLLQRERAIVSYSPGTTRDTIEEMINIKGFPLWIIDTAGLREVKDMVEKEALRRTHSQLEEANIILLMVDGSLPLNGKDASIFKRIEAKRTLVIINKIDLPQRLDKEKISSFFPKQKIVEISATKEINLEKLKEEIADFALKEATFSSSNSFILNIRQEEALEKAKQNIKRALEGTKQKLSEELIAFEVREGINKLGEITGKIVTDDILERIFSHFCIGK</sequence>
<feature type="domain" description="TrmE-type G" evidence="13">
    <location>
        <begin position="223"/>
        <end position="382"/>
    </location>
</feature>
<evidence type="ECO:0000256" key="2">
    <source>
        <dbReference type="ARBA" id="ARBA00022490"/>
    </source>
</evidence>
<organism evidence="14 15">
    <name type="scientific">Aerophobetes bacterium</name>
    <dbReference type="NCBI Taxonomy" id="2030807"/>
    <lineage>
        <taxon>Bacteria</taxon>
        <taxon>Candidatus Aerophobota</taxon>
    </lineage>
</organism>
<dbReference type="FunFam" id="3.40.50.300:FF:001376">
    <property type="entry name" value="tRNA modification GTPase MnmE"/>
    <property type="match status" value="1"/>
</dbReference>
<dbReference type="Proteomes" id="UP000316360">
    <property type="component" value="Unassembled WGS sequence"/>
</dbReference>
<dbReference type="EMBL" id="SOKJ01000428">
    <property type="protein sequence ID" value="TET07351.1"/>
    <property type="molecule type" value="Genomic_DNA"/>
</dbReference>
<evidence type="ECO:0000256" key="5">
    <source>
        <dbReference type="ARBA" id="ARBA00022741"/>
    </source>
</evidence>
<dbReference type="InterPro" id="IPR018948">
    <property type="entry name" value="GTP-bd_TrmE_N"/>
</dbReference>
<name>A0A523RNV6_UNCAE</name>
<dbReference type="CDD" id="cd14858">
    <property type="entry name" value="TrmE_N"/>
    <property type="match status" value="1"/>
</dbReference>
<dbReference type="PROSITE" id="PS51709">
    <property type="entry name" value="G_TRME"/>
    <property type="match status" value="1"/>
</dbReference>
<dbReference type="GO" id="GO:0005525">
    <property type="term" value="F:GTP binding"/>
    <property type="evidence" value="ECO:0007669"/>
    <property type="project" value="UniProtKB-UniRule"/>
</dbReference>
<gene>
    <name evidence="10 14" type="primary">mnmE</name>
    <name evidence="10" type="synonym">trmE</name>
    <name evidence="14" type="ORF">E3J84_07515</name>
</gene>
<dbReference type="InterPro" id="IPR031168">
    <property type="entry name" value="G_TrmE"/>
</dbReference>
<feature type="binding site" evidence="10">
    <location>
        <begin position="233"/>
        <end position="238"/>
    </location>
    <ligand>
        <name>GTP</name>
        <dbReference type="ChEBI" id="CHEBI:37565"/>
    </ligand>
</feature>
<comment type="subunit">
    <text evidence="10">Homodimer. Heterotetramer of two MnmE and two MnmG subunits.</text>
</comment>
<feature type="binding site" evidence="10">
    <location>
        <position position="23"/>
    </location>
    <ligand>
        <name>(6S)-5-formyl-5,6,7,8-tetrahydrofolate</name>
        <dbReference type="ChEBI" id="CHEBI:57457"/>
    </ligand>
</feature>
<keyword evidence="5 10" id="KW-0547">Nucleotide-binding</keyword>
<feature type="binding site" evidence="10">
    <location>
        <position position="258"/>
    </location>
    <ligand>
        <name>Mg(2+)</name>
        <dbReference type="ChEBI" id="CHEBI:18420"/>
    </ligand>
</feature>
<evidence type="ECO:0000256" key="1">
    <source>
        <dbReference type="ARBA" id="ARBA00011043"/>
    </source>
</evidence>
<comment type="subcellular location">
    <subcellularLocation>
        <location evidence="10">Cytoplasm</location>
    </subcellularLocation>
</comment>
<feature type="coiled-coil region" evidence="12">
    <location>
        <begin position="396"/>
        <end position="431"/>
    </location>
</feature>
<comment type="function">
    <text evidence="10">Exhibits a very high intrinsic GTPase hydrolysis rate. Involved in the addition of a carboxymethylaminomethyl (cmnm) group at the wobble position (U34) of certain tRNAs, forming tRNA-cmnm(5)s(2)U34.</text>
</comment>
<feature type="binding site" evidence="10">
    <location>
        <begin position="252"/>
        <end position="258"/>
    </location>
    <ligand>
        <name>GTP</name>
        <dbReference type="ChEBI" id="CHEBI:37565"/>
    </ligand>
</feature>
<evidence type="ECO:0000256" key="8">
    <source>
        <dbReference type="ARBA" id="ARBA00022958"/>
    </source>
</evidence>
<dbReference type="GO" id="GO:0042802">
    <property type="term" value="F:identical protein binding"/>
    <property type="evidence" value="ECO:0007669"/>
    <property type="project" value="UniProtKB-ARBA"/>
</dbReference>
<dbReference type="InterPro" id="IPR027368">
    <property type="entry name" value="MnmE_dom2"/>
</dbReference>
<evidence type="ECO:0000256" key="12">
    <source>
        <dbReference type="SAM" id="Coils"/>
    </source>
</evidence>
<dbReference type="CDD" id="cd04164">
    <property type="entry name" value="trmE"/>
    <property type="match status" value="1"/>
</dbReference>
<dbReference type="InterPro" id="IPR005225">
    <property type="entry name" value="Small_GTP-bd"/>
</dbReference>
<dbReference type="Pfam" id="PF01926">
    <property type="entry name" value="MMR_HSR1"/>
    <property type="match status" value="1"/>
</dbReference>
<keyword evidence="3 10" id="KW-0819">tRNA processing</keyword>
<dbReference type="InterPro" id="IPR027266">
    <property type="entry name" value="TrmE/GcvT-like"/>
</dbReference>
<dbReference type="HAMAP" id="MF_00379">
    <property type="entry name" value="GTPase_MnmE"/>
    <property type="match status" value="1"/>
</dbReference>
<evidence type="ECO:0000256" key="10">
    <source>
        <dbReference type="HAMAP-Rule" id="MF_00379"/>
    </source>
</evidence>
<proteinExistence type="inferred from homology"/>
<dbReference type="Gene3D" id="3.40.50.300">
    <property type="entry name" value="P-loop containing nucleotide triphosphate hydrolases"/>
    <property type="match status" value="1"/>
</dbReference>
<dbReference type="FunFam" id="3.30.1360.120:FF:000003">
    <property type="entry name" value="tRNA modification GTPase MnmE"/>
    <property type="match status" value="1"/>
</dbReference>
<dbReference type="PANTHER" id="PTHR42714">
    <property type="entry name" value="TRNA MODIFICATION GTPASE GTPBP3"/>
    <property type="match status" value="1"/>
</dbReference>
<dbReference type="InterPro" id="IPR004520">
    <property type="entry name" value="GTPase_MnmE"/>
</dbReference>
<keyword evidence="8 10" id="KW-0630">Potassium</keyword>
<feature type="binding site" evidence="10">
    <location>
        <position position="127"/>
    </location>
    <ligand>
        <name>(6S)-5-formyl-5,6,7,8-tetrahydrofolate</name>
        <dbReference type="ChEBI" id="CHEBI:57457"/>
    </ligand>
</feature>
<keyword evidence="4 10" id="KW-0479">Metal-binding</keyword>
<keyword evidence="12" id="KW-0175">Coiled coil</keyword>
<comment type="caution">
    <text evidence="10">Lacks conserved residue(s) required for the propagation of feature annotation.</text>
</comment>
<dbReference type="NCBIfam" id="TIGR00450">
    <property type="entry name" value="mnmE_trmE_thdF"/>
    <property type="match status" value="1"/>
</dbReference>
<feature type="binding site" evidence="10">
    <location>
        <position position="88"/>
    </location>
    <ligand>
        <name>(6S)-5-formyl-5,6,7,8-tetrahydrofolate</name>
        <dbReference type="ChEBI" id="CHEBI:57457"/>
    </ligand>
</feature>
<dbReference type="InterPro" id="IPR006073">
    <property type="entry name" value="GTP-bd"/>
</dbReference>
<evidence type="ECO:0000256" key="11">
    <source>
        <dbReference type="RuleBase" id="RU003313"/>
    </source>
</evidence>